<proteinExistence type="predicted"/>
<dbReference type="Gene3D" id="3.40.50.150">
    <property type="entry name" value="Vaccinia Virus protein VP39"/>
    <property type="match status" value="1"/>
</dbReference>
<keyword evidence="2" id="KW-0808">Transferase</keyword>
<evidence type="ECO:0000256" key="1">
    <source>
        <dbReference type="ARBA" id="ARBA00022603"/>
    </source>
</evidence>
<dbReference type="EMBL" id="AOSG01000046">
    <property type="protein sequence ID" value="EOR71221.1"/>
    <property type="molecule type" value="Genomic_DNA"/>
</dbReference>
<dbReference type="Proteomes" id="UP000014184">
    <property type="component" value="Unassembled WGS sequence"/>
</dbReference>
<dbReference type="AlphaFoldDB" id="A0A9P2WQW7"/>
<dbReference type="RefSeq" id="WP_016188771.1">
    <property type="nucleotide sequence ID" value="NZ_AOSG01000046.1"/>
</dbReference>
<dbReference type="GO" id="GO:0032259">
    <property type="term" value="P:methylation"/>
    <property type="evidence" value="ECO:0007669"/>
    <property type="project" value="UniProtKB-KW"/>
</dbReference>
<dbReference type="InterPro" id="IPR029063">
    <property type="entry name" value="SAM-dependent_MTases_sf"/>
</dbReference>
<dbReference type="InterPro" id="IPR007848">
    <property type="entry name" value="Small_mtfrase_dom"/>
</dbReference>
<keyword evidence="1 4" id="KW-0489">Methyltransferase</keyword>
<reference evidence="4 5" key="1">
    <citation type="journal article" date="2013" name="Genome Announc.">
        <title>Draft Genome Sequence of the Lignocellulose Decomposer Thermobifida fusca Strain TM51.</title>
        <authorList>
            <person name="Toth A."/>
            <person name="Barna T."/>
            <person name="Nagy I."/>
            <person name="Horvath B."/>
            <person name="Nagy I."/>
            <person name="Tancsics A."/>
            <person name="Kriszt B."/>
            <person name="Baka E."/>
            <person name="Fekete C."/>
            <person name="Kukolya J."/>
        </authorList>
    </citation>
    <scope>NUCLEOTIDE SEQUENCE [LARGE SCALE GENOMIC DNA]</scope>
    <source>
        <strain evidence="4 5">TM51</strain>
    </source>
</reference>
<evidence type="ECO:0000313" key="5">
    <source>
        <dbReference type="Proteomes" id="UP000014184"/>
    </source>
</evidence>
<evidence type="ECO:0000313" key="4">
    <source>
        <dbReference type="EMBL" id="EOR71221.1"/>
    </source>
</evidence>
<dbReference type="Pfam" id="PF05175">
    <property type="entry name" value="MTS"/>
    <property type="match status" value="1"/>
</dbReference>
<protein>
    <submittedName>
        <fullName evidence="4">16S rRNA m(2)G 1207 methyltransferase</fullName>
    </submittedName>
</protein>
<gene>
    <name evidence="4" type="ORF">TM51_08701</name>
</gene>
<dbReference type="CDD" id="cd02440">
    <property type="entry name" value="AdoMet_MTases"/>
    <property type="match status" value="1"/>
</dbReference>
<dbReference type="PANTHER" id="PTHR47816">
    <property type="entry name" value="RIBOSOMAL RNA SMALL SUBUNIT METHYLTRANSFERASE C"/>
    <property type="match status" value="1"/>
</dbReference>
<evidence type="ECO:0000259" key="3">
    <source>
        <dbReference type="Pfam" id="PF05175"/>
    </source>
</evidence>
<comment type="caution">
    <text evidence="4">The sequence shown here is derived from an EMBL/GenBank/DDBJ whole genome shotgun (WGS) entry which is preliminary data.</text>
</comment>
<feature type="domain" description="Methyltransferase small" evidence="3">
    <location>
        <begin position="28"/>
        <end position="199"/>
    </location>
</feature>
<sequence>MASHYFDSDPTAPSRTATVTLLLPDLHLRLATDRGVFSPDRIDLGTRILLETVPPPPDHGTLLDLGCGYGPIALAMALRAPKATVVGIDTNQRALALARRNAKANAVPNVSFHRAPGPEDPVDPLLRGPFAALWSNPPIRIGKQALHTLLTTWLDRLADGAYAHFVVHKHLGADSLHRWLDASGYPTDRVASRAGYRILRTMRRP</sequence>
<dbReference type="PANTHER" id="PTHR47816:SF4">
    <property type="entry name" value="RIBOSOMAL RNA SMALL SUBUNIT METHYLTRANSFERASE C"/>
    <property type="match status" value="1"/>
</dbReference>
<keyword evidence="5" id="KW-1185">Reference proteome</keyword>
<organism evidence="4 5">
    <name type="scientific">Thermobifida fusca TM51</name>
    <dbReference type="NCBI Taxonomy" id="1169414"/>
    <lineage>
        <taxon>Bacteria</taxon>
        <taxon>Bacillati</taxon>
        <taxon>Actinomycetota</taxon>
        <taxon>Actinomycetes</taxon>
        <taxon>Streptosporangiales</taxon>
        <taxon>Nocardiopsidaceae</taxon>
        <taxon>Thermobifida</taxon>
    </lineage>
</organism>
<accession>A0A9P2WQW7</accession>
<dbReference type="SUPFAM" id="SSF53335">
    <property type="entry name" value="S-adenosyl-L-methionine-dependent methyltransferases"/>
    <property type="match status" value="1"/>
</dbReference>
<name>A0A9P2WQW7_THEFU</name>
<evidence type="ECO:0000256" key="2">
    <source>
        <dbReference type="ARBA" id="ARBA00022679"/>
    </source>
</evidence>
<dbReference type="GO" id="GO:0008757">
    <property type="term" value="F:S-adenosylmethionine-dependent methyltransferase activity"/>
    <property type="evidence" value="ECO:0007669"/>
    <property type="project" value="InterPro"/>
</dbReference>
<dbReference type="InterPro" id="IPR046977">
    <property type="entry name" value="RsmC/RlmG"/>
</dbReference>